<gene>
    <name evidence="1" type="ORF">A3A24_00905</name>
</gene>
<name>A0A1G1YMY6_9BACT</name>
<dbReference type="Proteomes" id="UP000176512">
    <property type="component" value="Unassembled WGS sequence"/>
</dbReference>
<dbReference type="AlphaFoldDB" id="A0A1G1YMY6"/>
<evidence type="ECO:0008006" key="3">
    <source>
        <dbReference type="Google" id="ProtNLM"/>
    </source>
</evidence>
<accession>A0A1G1YMY6</accession>
<dbReference type="EMBL" id="MHIP01000049">
    <property type="protein sequence ID" value="OGY53715.1"/>
    <property type="molecule type" value="Genomic_DNA"/>
</dbReference>
<protein>
    <recommendedName>
        <fullName evidence="3">WxL domain-containing protein</fullName>
    </recommendedName>
</protein>
<comment type="caution">
    <text evidence="1">The sequence shown here is derived from an EMBL/GenBank/DDBJ whole genome shotgun (WGS) entry which is preliminary data.</text>
</comment>
<proteinExistence type="predicted"/>
<reference evidence="1 2" key="1">
    <citation type="journal article" date="2016" name="Nat. Commun.">
        <title>Thousands of microbial genomes shed light on interconnected biogeochemical processes in an aquifer system.</title>
        <authorList>
            <person name="Anantharaman K."/>
            <person name="Brown C.T."/>
            <person name="Hug L.A."/>
            <person name="Sharon I."/>
            <person name="Castelle C.J."/>
            <person name="Probst A.J."/>
            <person name="Thomas B.C."/>
            <person name="Singh A."/>
            <person name="Wilkins M.J."/>
            <person name="Karaoz U."/>
            <person name="Brodie E.L."/>
            <person name="Williams K.H."/>
            <person name="Hubbard S.S."/>
            <person name="Banfield J.F."/>
        </authorList>
    </citation>
    <scope>NUCLEOTIDE SEQUENCE [LARGE SCALE GENOMIC DNA]</scope>
</reference>
<sequence>MRKLSLYFLTIFLVLILTGGSVFARTESGNYIIWGDVFSGGGLENTNSTNYGLQDTIGEAAILSATSTSSNYGIKAGFRELYPDQYLTFSVSATSVDLGIVVNNAASTDSHTMSIDTNATKGFAITVSGSTLTNGANTVSAIGATAAASSPGTEQFGINLAANTSPSVGANPSGTAPIGSAAGSYGTVNQFAYQSGNTVASASGDTSTTVFTVSYLANVSTGTEGGNYTTTLTYTATANF</sequence>
<organism evidence="1 2">
    <name type="scientific">Candidatus Buchananbacteria bacterium RIFCSPLOWO2_01_FULL_46_12</name>
    <dbReference type="NCBI Taxonomy" id="1797546"/>
    <lineage>
        <taxon>Bacteria</taxon>
        <taxon>Candidatus Buchananiibacteriota</taxon>
    </lineage>
</organism>
<evidence type="ECO:0000313" key="2">
    <source>
        <dbReference type="Proteomes" id="UP000176512"/>
    </source>
</evidence>
<evidence type="ECO:0000313" key="1">
    <source>
        <dbReference type="EMBL" id="OGY53715.1"/>
    </source>
</evidence>